<dbReference type="EMBL" id="VHSG01000012">
    <property type="protein sequence ID" value="TQV78747.1"/>
    <property type="molecule type" value="Genomic_DNA"/>
</dbReference>
<feature type="region of interest" description="Disordered" evidence="1">
    <location>
        <begin position="1"/>
        <end position="91"/>
    </location>
</feature>
<feature type="compositionally biased region" description="Polar residues" evidence="1">
    <location>
        <begin position="8"/>
        <end position="45"/>
    </location>
</feature>
<sequence>MPPKTPRLINNRQDVNSQCLDAGTTGTRATFSQDFDWGTNDSHITASRGVDLQGPGPQARTDSSADPPATAAQGLDFKADDPPLDDPQTGDLQTNYEALLGRRAWQRLHGDIRRRFGCGYVHRATCYRGVMQDVSLSFTGRLLAQLCRLIGTPLSLHQGRDVPVTVKVYPDRRVGGLCWDRFYYFPGARVNRVRSTKCICRQSGLVEVVGGGFGMCLKVTERQGAICFESSRFFWQMGRCRFYIPSLFTPGKTTVVQTALAGGRFRFELEVVHTVLGLMFRQSGIFTEVETAADQ</sequence>
<organism evidence="3 4">
    <name type="scientific">Exilibacterium tricleocarpae</name>
    <dbReference type="NCBI Taxonomy" id="2591008"/>
    <lineage>
        <taxon>Bacteria</taxon>
        <taxon>Pseudomonadati</taxon>
        <taxon>Pseudomonadota</taxon>
        <taxon>Gammaproteobacteria</taxon>
        <taxon>Cellvibrionales</taxon>
        <taxon>Cellvibrionaceae</taxon>
        <taxon>Exilibacterium</taxon>
    </lineage>
</organism>
<feature type="domain" description="DUF4166" evidence="2">
    <location>
        <begin position="108"/>
        <end position="286"/>
    </location>
</feature>
<name>A0A545TNE7_9GAMM</name>
<comment type="caution">
    <text evidence="3">The sequence shown here is derived from an EMBL/GenBank/DDBJ whole genome shotgun (WGS) entry which is preliminary data.</text>
</comment>
<evidence type="ECO:0000313" key="3">
    <source>
        <dbReference type="EMBL" id="TQV78747.1"/>
    </source>
</evidence>
<evidence type="ECO:0000313" key="4">
    <source>
        <dbReference type="Proteomes" id="UP000319732"/>
    </source>
</evidence>
<evidence type="ECO:0000256" key="1">
    <source>
        <dbReference type="SAM" id="MobiDB-lite"/>
    </source>
</evidence>
<dbReference type="InterPro" id="IPR025311">
    <property type="entry name" value="DUF4166"/>
</dbReference>
<protein>
    <submittedName>
        <fullName evidence="3">DUF4166 domain-containing protein</fullName>
    </submittedName>
</protein>
<dbReference type="RefSeq" id="WP_142904575.1">
    <property type="nucleotide sequence ID" value="NZ_ML660093.1"/>
</dbReference>
<proteinExistence type="predicted"/>
<gene>
    <name evidence="3" type="ORF">FKG94_12045</name>
</gene>
<dbReference type="OrthoDB" id="8844917at2"/>
<dbReference type="Proteomes" id="UP000319732">
    <property type="component" value="Unassembled WGS sequence"/>
</dbReference>
<dbReference type="AlphaFoldDB" id="A0A545TNE7"/>
<accession>A0A545TNE7</accession>
<reference evidence="3 4" key="1">
    <citation type="submission" date="2019-06" db="EMBL/GenBank/DDBJ databases">
        <title>Whole genome sequence for Cellvibrionaceae sp. R142.</title>
        <authorList>
            <person name="Wang G."/>
        </authorList>
    </citation>
    <scope>NUCLEOTIDE SEQUENCE [LARGE SCALE GENOMIC DNA]</scope>
    <source>
        <strain evidence="3 4">R142</strain>
    </source>
</reference>
<dbReference type="Pfam" id="PF13761">
    <property type="entry name" value="DUF4166"/>
    <property type="match status" value="1"/>
</dbReference>
<evidence type="ECO:0000259" key="2">
    <source>
        <dbReference type="Pfam" id="PF13761"/>
    </source>
</evidence>
<keyword evidence="4" id="KW-1185">Reference proteome</keyword>